<dbReference type="SUPFAM" id="SSF110710">
    <property type="entry name" value="TTHA0583/YokD-like"/>
    <property type="match status" value="1"/>
</dbReference>
<name>A0A917XSY8_9BACI</name>
<comment type="similarity">
    <text evidence="1">Belongs to the UPF0340 family.</text>
</comment>
<dbReference type="RefSeq" id="WP_229782524.1">
    <property type="nucleotide sequence ID" value="NZ_BMOS01000002.1"/>
</dbReference>
<evidence type="ECO:0000256" key="1">
    <source>
        <dbReference type="HAMAP-Rule" id="MF_00800"/>
    </source>
</evidence>
<dbReference type="EMBL" id="BMOS01000002">
    <property type="protein sequence ID" value="GGN50190.1"/>
    <property type="molecule type" value="Genomic_DNA"/>
</dbReference>
<gene>
    <name evidence="2" type="primary">ywlG</name>
    <name evidence="2" type="ORF">GCM10007971_03480</name>
</gene>
<dbReference type="HAMAP" id="MF_00800">
    <property type="entry name" value="UPF0340"/>
    <property type="match status" value="1"/>
</dbReference>
<dbReference type="InterPro" id="IPR006340">
    <property type="entry name" value="DUF436"/>
</dbReference>
<protein>
    <recommendedName>
        <fullName evidence="1">UPF0340 protein GCM10007971_03480</fullName>
    </recommendedName>
</protein>
<evidence type="ECO:0000313" key="2">
    <source>
        <dbReference type="EMBL" id="GGN50190.1"/>
    </source>
</evidence>
<comment type="caution">
    <text evidence="2">The sequence shown here is derived from an EMBL/GenBank/DDBJ whole genome shotgun (WGS) entry which is preliminary data.</text>
</comment>
<dbReference type="Proteomes" id="UP000624041">
    <property type="component" value="Unassembled WGS sequence"/>
</dbReference>
<dbReference type="Gene3D" id="3.40.50.10360">
    <property type="entry name" value="Hypothetical protein TT1679"/>
    <property type="match status" value="1"/>
</dbReference>
<organism evidence="2 3">
    <name type="scientific">Oceanobacillus indicireducens</name>
    <dbReference type="NCBI Taxonomy" id="1004261"/>
    <lineage>
        <taxon>Bacteria</taxon>
        <taxon>Bacillati</taxon>
        <taxon>Bacillota</taxon>
        <taxon>Bacilli</taxon>
        <taxon>Bacillales</taxon>
        <taxon>Bacillaceae</taxon>
        <taxon>Oceanobacillus</taxon>
    </lineage>
</organism>
<dbReference type="InterPro" id="IPR028345">
    <property type="entry name" value="Antibiotic_NAT-like"/>
</dbReference>
<dbReference type="NCBIfam" id="TIGR01440">
    <property type="entry name" value="TIGR01440 family protein"/>
    <property type="match status" value="1"/>
</dbReference>
<accession>A0A917XSY8</accession>
<dbReference type="AlphaFoldDB" id="A0A917XSY8"/>
<keyword evidence="3" id="KW-1185">Reference proteome</keyword>
<evidence type="ECO:0000313" key="3">
    <source>
        <dbReference type="Proteomes" id="UP000624041"/>
    </source>
</evidence>
<sequence>MTLIEQVKVDLEKIVDEWLATDYLREDELFVIGCSTSEVAGKKIGTAGTEDIAAHIFRELNRLKQEANIQLAFQCCEHLNRALVVEQSAAKTFGLDEVTVIPVPEAGGSMASFAYKHMEKPVVVESLGAKAHAGLDIGETMIAMHLKPVVVPLRFSKKYIGEARIGLARTRPKLIGGERAVYQDTRSN</sequence>
<proteinExistence type="inferred from homology"/>
<dbReference type="Pfam" id="PF04260">
    <property type="entry name" value="DUF436"/>
    <property type="match status" value="1"/>
</dbReference>
<reference evidence="2" key="2">
    <citation type="submission" date="2020-09" db="EMBL/GenBank/DDBJ databases">
        <authorList>
            <person name="Sun Q."/>
            <person name="Ohkuma M."/>
        </authorList>
    </citation>
    <scope>NUCLEOTIDE SEQUENCE</scope>
    <source>
        <strain evidence="2">JCM 17251</strain>
    </source>
</reference>
<dbReference type="PIRSF" id="PIRSF007510">
    <property type="entry name" value="UCP007510"/>
    <property type="match status" value="1"/>
</dbReference>
<reference evidence="2" key="1">
    <citation type="journal article" date="2014" name="Int. J. Syst. Evol. Microbiol.">
        <title>Complete genome sequence of Corynebacterium casei LMG S-19264T (=DSM 44701T), isolated from a smear-ripened cheese.</title>
        <authorList>
            <consortium name="US DOE Joint Genome Institute (JGI-PGF)"/>
            <person name="Walter F."/>
            <person name="Albersmeier A."/>
            <person name="Kalinowski J."/>
            <person name="Ruckert C."/>
        </authorList>
    </citation>
    <scope>NUCLEOTIDE SEQUENCE</scope>
    <source>
        <strain evidence="2">JCM 17251</strain>
    </source>
</reference>